<dbReference type="RefSeq" id="WP_159763721.1">
    <property type="nucleotide sequence ID" value="NZ_WUUT01000003.1"/>
</dbReference>
<dbReference type="Pfam" id="PF13796">
    <property type="entry name" value="Sensor"/>
    <property type="match status" value="1"/>
</dbReference>
<keyword evidence="1" id="KW-0472">Membrane</keyword>
<dbReference type="GO" id="GO:0016301">
    <property type="term" value="F:kinase activity"/>
    <property type="evidence" value="ECO:0007669"/>
    <property type="project" value="UniProtKB-KW"/>
</dbReference>
<organism evidence="3 4">
    <name type="scientific">Halovenus carboxidivorans</name>
    <dbReference type="NCBI Taxonomy" id="2692199"/>
    <lineage>
        <taxon>Archaea</taxon>
        <taxon>Methanobacteriati</taxon>
        <taxon>Methanobacteriota</taxon>
        <taxon>Stenosarchaea group</taxon>
        <taxon>Halobacteria</taxon>
        <taxon>Halobacteriales</taxon>
        <taxon>Haloarculaceae</taxon>
        <taxon>Halovenus</taxon>
    </lineage>
</organism>
<feature type="transmembrane region" description="Helical" evidence="1">
    <location>
        <begin position="28"/>
        <end position="51"/>
    </location>
</feature>
<keyword evidence="1" id="KW-0812">Transmembrane</keyword>
<name>A0A6B0TEE3_9EURY</name>
<reference evidence="3 4" key="1">
    <citation type="submission" date="2019-12" db="EMBL/GenBank/DDBJ databases">
        <title>Isolation and characterization of three novel carbon monoxide-oxidizing members of Halobacteria from salione crusts and soils.</title>
        <authorList>
            <person name="Myers M.R."/>
            <person name="King G.M."/>
        </authorList>
    </citation>
    <scope>NUCLEOTIDE SEQUENCE [LARGE SCALE GENOMIC DNA]</scope>
    <source>
        <strain evidence="3 4">WSH3</strain>
    </source>
</reference>
<keyword evidence="3" id="KW-0808">Transferase</keyword>
<feature type="transmembrane region" description="Helical" evidence="1">
    <location>
        <begin position="57"/>
        <end position="78"/>
    </location>
</feature>
<keyword evidence="1" id="KW-1133">Transmembrane helix</keyword>
<proteinExistence type="predicted"/>
<evidence type="ECO:0000313" key="4">
    <source>
        <dbReference type="Proteomes" id="UP000466535"/>
    </source>
</evidence>
<dbReference type="OrthoDB" id="253413at2157"/>
<feature type="domain" description="Putative sensor" evidence="2">
    <location>
        <begin position="30"/>
        <end position="211"/>
    </location>
</feature>
<keyword evidence="3" id="KW-0418">Kinase</keyword>
<evidence type="ECO:0000313" key="3">
    <source>
        <dbReference type="EMBL" id="MXR51569.1"/>
    </source>
</evidence>
<dbReference type="EMBL" id="WUUT01000003">
    <property type="protein sequence ID" value="MXR51569.1"/>
    <property type="molecule type" value="Genomic_DNA"/>
</dbReference>
<dbReference type="Proteomes" id="UP000466535">
    <property type="component" value="Unassembled WGS sequence"/>
</dbReference>
<feature type="transmembrane region" description="Helical" evidence="1">
    <location>
        <begin position="128"/>
        <end position="151"/>
    </location>
</feature>
<dbReference type="InterPro" id="IPR025828">
    <property type="entry name" value="Put_sensor_dom"/>
</dbReference>
<evidence type="ECO:0000256" key="1">
    <source>
        <dbReference type="SAM" id="Phobius"/>
    </source>
</evidence>
<sequence>MGTRSATNSGGRSISGRSVTDGQTYRNLLYLFLSFPLGLAYFVAVVTGVALGLGLSVLVVGIGILFGTLLAVQAIAGFERRLANSLLGTDIAAPDDIDRGGSGAVGTAMAYVRAASTWRSLGFVLLKFWLGIGAFVLLVALFGTAVELLLLPVYPDGALNVQVFGWEAADTFRTETQRLLAVPVGSVLAIVALPVLNSFARVNAIVAEALLGPDGSARRLDENRG</sequence>
<evidence type="ECO:0000259" key="2">
    <source>
        <dbReference type="Pfam" id="PF13796"/>
    </source>
</evidence>
<comment type="caution">
    <text evidence="3">The sequence shown here is derived from an EMBL/GenBank/DDBJ whole genome shotgun (WGS) entry which is preliminary data.</text>
</comment>
<gene>
    <name evidence="3" type="ORF">GRX03_08125</name>
</gene>
<accession>A0A6B0TEE3</accession>
<keyword evidence="4" id="KW-1185">Reference proteome</keyword>
<protein>
    <submittedName>
        <fullName evidence="3">Histidine kinase</fullName>
    </submittedName>
</protein>
<feature type="transmembrane region" description="Helical" evidence="1">
    <location>
        <begin position="180"/>
        <end position="200"/>
    </location>
</feature>
<dbReference type="AlphaFoldDB" id="A0A6B0TEE3"/>